<evidence type="ECO:0000256" key="1">
    <source>
        <dbReference type="ARBA" id="ARBA00022602"/>
    </source>
</evidence>
<dbReference type="EC" id="2.5.1.129" evidence="7"/>
<comment type="function">
    <text evidence="7">Flavin prenyltransferase that catalyzes the synthesis of the prenylated FMN cofactor (prenyl-FMN) for 4-hydroxy-3-polyprenylbenzoic acid decarboxylase UbiD. The prenyltransferase is metal-independent and links a dimethylallyl moiety from dimethylallyl monophosphate (DMAP) to the flavin N5 and C6 atoms of FMN.</text>
</comment>
<feature type="domain" description="Flavoprotein" evidence="8">
    <location>
        <begin position="1"/>
        <end position="170"/>
    </location>
</feature>
<dbReference type="Gene3D" id="3.40.50.1950">
    <property type="entry name" value="Flavin prenyltransferase-like"/>
    <property type="match status" value="1"/>
</dbReference>
<evidence type="ECO:0000256" key="7">
    <source>
        <dbReference type="HAMAP-Rule" id="MF_01984"/>
    </source>
</evidence>
<sequence>MKIVLGITGASGAMYGIRLLEVLQQKGHDIELIISPWAEKTIHFETDYTLADIRPLAAKVYNFDNLAAAVSSGSYHVDATVIAPCSMKTLAAIAHGYTDNLISRTADVALKEKRKLILVPRETPLNVIHLENMKIIAAAGGILLPPMPSFYHMPKTIDDIINQTIGKILDCLNISHNLFDRWGETNIRD</sequence>
<feature type="binding site" evidence="7">
    <location>
        <begin position="9"/>
        <end position="11"/>
    </location>
    <ligand>
        <name>FMN</name>
        <dbReference type="ChEBI" id="CHEBI:58210"/>
    </ligand>
</feature>
<dbReference type="InterPro" id="IPR004507">
    <property type="entry name" value="UbiX-like"/>
</dbReference>
<keyword evidence="2 7" id="KW-0285">Flavoprotein</keyword>
<keyword evidence="4 7" id="KW-0808">Transferase</keyword>
<evidence type="ECO:0000256" key="3">
    <source>
        <dbReference type="ARBA" id="ARBA00022643"/>
    </source>
</evidence>
<dbReference type="FunFam" id="3.40.50.1950:FF:000001">
    <property type="entry name" value="Flavin prenyltransferase UbiX"/>
    <property type="match status" value="1"/>
</dbReference>
<dbReference type="NCBIfam" id="NF004685">
    <property type="entry name" value="PRK06029.1"/>
    <property type="match status" value="1"/>
</dbReference>
<keyword evidence="1 7" id="KW-0637">Prenyltransferase</keyword>
<proteinExistence type="inferred from homology"/>
<name>A0AAU0UQS6_9FIRM</name>
<feature type="binding site" evidence="7">
    <location>
        <position position="121"/>
    </location>
    <ligand>
        <name>FMN</name>
        <dbReference type="ChEBI" id="CHEBI:58210"/>
    </ligand>
</feature>
<feature type="binding site" evidence="7">
    <location>
        <position position="167"/>
    </location>
    <ligand>
        <name>dimethylallyl phosphate</name>
        <dbReference type="ChEBI" id="CHEBI:88052"/>
    </ligand>
</feature>
<comment type="caution">
    <text evidence="7">Lacks conserved residue(s) required for the propagation of feature annotation.</text>
</comment>
<comment type="similarity">
    <text evidence="6 7">Belongs to the UbiX/PAD1 family.</text>
</comment>
<evidence type="ECO:0000256" key="5">
    <source>
        <dbReference type="ARBA" id="ARBA00050612"/>
    </source>
</evidence>
<dbReference type="PANTHER" id="PTHR43374">
    <property type="entry name" value="FLAVIN PRENYLTRANSFERASE"/>
    <property type="match status" value="1"/>
</dbReference>
<gene>
    <name evidence="7" type="primary">ubiX</name>
    <name evidence="9" type="ORF">MFMK1_002988</name>
</gene>
<feature type="binding site" evidence="7">
    <location>
        <begin position="86"/>
        <end position="89"/>
    </location>
    <ligand>
        <name>FMN</name>
        <dbReference type="ChEBI" id="CHEBI:58210"/>
    </ligand>
</feature>
<evidence type="ECO:0000256" key="2">
    <source>
        <dbReference type="ARBA" id="ARBA00022630"/>
    </source>
</evidence>
<dbReference type="InterPro" id="IPR036551">
    <property type="entry name" value="Flavin_trans-like"/>
</dbReference>
<dbReference type="RefSeq" id="WP_366922526.1">
    <property type="nucleotide sequence ID" value="NZ_CP121694.1"/>
</dbReference>
<comment type="catalytic activity">
    <reaction evidence="5 7">
        <text>dimethylallyl phosphate + FMNH2 = prenylated FMNH2 + phosphate</text>
        <dbReference type="Rhea" id="RHEA:37743"/>
        <dbReference type="ChEBI" id="CHEBI:43474"/>
        <dbReference type="ChEBI" id="CHEBI:57618"/>
        <dbReference type="ChEBI" id="CHEBI:87467"/>
        <dbReference type="ChEBI" id="CHEBI:88052"/>
        <dbReference type="EC" id="2.5.1.129"/>
    </reaction>
</comment>
<feature type="binding site" evidence="7">
    <location>
        <position position="151"/>
    </location>
    <ligand>
        <name>dimethylallyl phosphate</name>
        <dbReference type="ChEBI" id="CHEBI:88052"/>
    </ligand>
</feature>
<evidence type="ECO:0000313" key="9">
    <source>
        <dbReference type="EMBL" id="WRO23139.1"/>
    </source>
</evidence>
<feature type="binding site" evidence="7">
    <location>
        <position position="35"/>
    </location>
    <ligand>
        <name>FMN</name>
        <dbReference type="ChEBI" id="CHEBI:58210"/>
    </ligand>
</feature>
<dbReference type="InterPro" id="IPR003382">
    <property type="entry name" value="Flavoprotein"/>
</dbReference>
<evidence type="ECO:0000256" key="4">
    <source>
        <dbReference type="ARBA" id="ARBA00022679"/>
    </source>
</evidence>
<dbReference type="Proteomes" id="UP001329915">
    <property type="component" value="Chromosome"/>
</dbReference>
<dbReference type="EMBL" id="CP121694">
    <property type="protein sequence ID" value="WRO23139.1"/>
    <property type="molecule type" value="Genomic_DNA"/>
</dbReference>
<keyword evidence="3 7" id="KW-0288">FMN</keyword>
<evidence type="ECO:0000259" key="8">
    <source>
        <dbReference type="Pfam" id="PF02441"/>
    </source>
</evidence>
<organism evidence="9 10">
    <name type="scientific">Metallumcola ferriviriculae</name>
    <dbReference type="NCBI Taxonomy" id="3039180"/>
    <lineage>
        <taxon>Bacteria</taxon>
        <taxon>Bacillati</taxon>
        <taxon>Bacillota</taxon>
        <taxon>Clostridia</taxon>
        <taxon>Neomoorellales</taxon>
        <taxon>Desulfitibacteraceae</taxon>
        <taxon>Metallumcola</taxon>
    </lineage>
</organism>
<dbReference type="GO" id="GO:0106141">
    <property type="term" value="F:flavin prenyltransferase activity"/>
    <property type="evidence" value="ECO:0007669"/>
    <property type="project" value="UniProtKB-EC"/>
</dbReference>
<keyword evidence="10" id="KW-1185">Reference proteome</keyword>
<dbReference type="KEGG" id="dbc:MFMK1_002988"/>
<dbReference type="PANTHER" id="PTHR43374:SF1">
    <property type="entry name" value="FLAVIN PRENYLTRANSFERASE PAD1, MITOCHONDRIAL"/>
    <property type="match status" value="1"/>
</dbReference>
<dbReference type="SUPFAM" id="SSF52507">
    <property type="entry name" value="Homo-oligomeric flavin-containing Cys decarboxylases, HFCD"/>
    <property type="match status" value="1"/>
</dbReference>
<dbReference type="Pfam" id="PF02441">
    <property type="entry name" value="Flavoprotein"/>
    <property type="match status" value="1"/>
</dbReference>
<dbReference type="HAMAP" id="MF_01984">
    <property type="entry name" value="ubiX_pad"/>
    <property type="match status" value="1"/>
</dbReference>
<dbReference type="NCBIfam" id="TIGR00421">
    <property type="entry name" value="ubiX_pad"/>
    <property type="match status" value="1"/>
</dbReference>
<reference evidence="9 10" key="1">
    <citation type="submission" date="2023-04" db="EMBL/GenBank/DDBJ databases">
        <authorList>
            <person name="Hsu D."/>
        </authorList>
    </citation>
    <scope>NUCLEOTIDE SEQUENCE [LARGE SCALE GENOMIC DNA]</scope>
    <source>
        <strain evidence="9 10">MK1</strain>
    </source>
</reference>
<dbReference type="GO" id="GO:0016831">
    <property type="term" value="F:carboxy-lyase activity"/>
    <property type="evidence" value="ECO:0007669"/>
    <property type="project" value="TreeGrafter"/>
</dbReference>
<dbReference type="AlphaFoldDB" id="A0AAU0UQS6"/>
<evidence type="ECO:0000256" key="6">
    <source>
        <dbReference type="ARBA" id="ARBA00060793"/>
    </source>
</evidence>
<accession>A0AAU0UQS6</accession>
<evidence type="ECO:0000313" key="10">
    <source>
        <dbReference type="Proteomes" id="UP001329915"/>
    </source>
</evidence>
<protein>
    <recommendedName>
        <fullName evidence="7">Flavin prenyltransferase UbiX</fullName>
        <ecNumber evidence="7">2.5.1.129</ecNumber>
    </recommendedName>
</protein>